<feature type="compositionally biased region" description="Acidic residues" evidence="9">
    <location>
        <begin position="447"/>
        <end position="466"/>
    </location>
</feature>
<evidence type="ECO:0000256" key="9">
    <source>
        <dbReference type="SAM" id="MobiDB-lite"/>
    </source>
</evidence>
<feature type="compositionally biased region" description="Basic and acidic residues" evidence="9">
    <location>
        <begin position="585"/>
        <end position="594"/>
    </location>
</feature>
<dbReference type="HOGENOM" id="CLU_033089_0_0_1"/>
<evidence type="ECO:0000256" key="7">
    <source>
        <dbReference type="ARBA" id="ARBA00025253"/>
    </source>
</evidence>
<dbReference type="GO" id="GO:0003697">
    <property type="term" value="F:single-stranded DNA binding"/>
    <property type="evidence" value="ECO:0007669"/>
    <property type="project" value="TreeGrafter"/>
</dbReference>
<comment type="function">
    <text evidence="7 8">Has a role in the initiation of DNA replication. Required at S-phase checkpoint.</text>
</comment>
<evidence type="ECO:0000256" key="1">
    <source>
        <dbReference type="ARBA" id="ARBA00004123"/>
    </source>
</evidence>
<sequence length="651" mass="71731">MAESATLIDTPKRGKLQSQANDLKIALKDFERTFAAEHDGKKPGREDIKANAEISSKYKEYNKLRDVIAGKLGIDALNVPSQQEQNARIRQRKHHRTDSAISLNPHRPHSMETPSKGRYHPSQLDPYDAPGSASPKVMLQTVGPTPHRDGTILGIFDMLYSSGGSRKSSQETPSGGKRKIDVLYADAVETRDLPKTITQPPRRNQDGKSVSQAEHLSTSVPRSGAATGRRNHSKTPVSESKRFMLQHFFTTPSAVRFATMLQDEAGADARTPAVHKTPLRDQVLGVSPAKGQVPAAADATPPYLKRSFSFKERLLSVSGIPASPSSSQRLASPTSTRILGPRTLPRAKFAPKPLSQIIADRASQQNDQPRAMEVDDNDDDLDALREMEEEDLNVPVGDSKSHDSLVAGDFEGSARTWKKKGQKRTTRRAIMKPTRMKPAAAPRFVAADDDEAEDDDGDGDDDDQMMDPDVSRVEETQHLPDDDELEYLIAEAEQAGHDEDYTHDTIQCDWDDDNEDPFLADQAASDVDVESPVKRKKSPAPSKNSKSHSKFTSRSSRALQDTNGSELVAKATTKSKSKTKKPKAQKKDAQHNGDGDDDDDDDNSIVARKINPNAQSHMNFRSLKIRNKNSRAKGVGGGRGYGRFGRNNRRR</sequence>
<evidence type="ECO:0000256" key="2">
    <source>
        <dbReference type="ARBA" id="ARBA00007276"/>
    </source>
</evidence>
<evidence type="ECO:0000256" key="6">
    <source>
        <dbReference type="ARBA" id="ARBA00023306"/>
    </source>
</evidence>
<dbReference type="InterPro" id="IPR040203">
    <property type="entry name" value="Sld2"/>
</dbReference>
<keyword evidence="6 8" id="KW-0131">Cell cycle</keyword>
<comment type="caution">
    <text evidence="10">The sequence shown here is derived from an EMBL/GenBank/DDBJ whole genome shotgun (WGS) entry which is preliminary data.</text>
</comment>
<feature type="compositionally biased region" description="Polar residues" evidence="9">
    <location>
        <begin position="328"/>
        <end position="337"/>
    </location>
</feature>
<dbReference type="InterPro" id="IPR021110">
    <property type="entry name" value="DNA_rep_checkpnt_protein"/>
</dbReference>
<reference evidence="10 11" key="1">
    <citation type="submission" date="2013-03" db="EMBL/GenBank/DDBJ databases">
        <title>The Genome Sequence of Exophiala aquamarina CBS 119918.</title>
        <authorList>
            <consortium name="The Broad Institute Genomics Platform"/>
            <person name="Cuomo C."/>
            <person name="de Hoog S."/>
            <person name="Gorbushina A."/>
            <person name="Walker B."/>
            <person name="Young S.K."/>
            <person name="Zeng Q."/>
            <person name="Gargeya S."/>
            <person name="Fitzgerald M."/>
            <person name="Haas B."/>
            <person name="Abouelleil A."/>
            <person name="Allen A.W."/>
            <person name="Alvarado L."/>
            <person name="Arachchi H.M."/>
            <person name="Berlin A.M."/>
            <person name="Chapman S.B."/>
            <person name="Gainer-Dewar J."/>
            <person name="Goldberg J."/>
            <person name="Griggs A."/>
            <person name="Gujja S."/>
            <person name="Hansen M."/>
            <person name="Howarth C."/>
            <person name="Imamovic A."/>
            <person name="Ireland A."/>
            <person name="Larimer J."/>
            <person name="McCowan C."/>
            <person name="Murphy C."/>
            <person name="Pearson M."/>
            <person name="Poon T.W."/>
            <person name="Priest M."/>
            <person name="Roberts A."/>
            <person name="Saif S."/>
            <person name="Shea T."/>
            <person name="Sisk P."/>
            <person name="Sykes S."/>
            <person name="Wortman J."/>
            <person name="Nusbaum C."/>
            <person name="Birren B."/>
        </authorList>
    </citation>
    <scope>NUCLEOTIDE SEQUENCE [LARGE SCALE GENOMIC DNA]</scope>
    <source>
        <strain evidence="10 11">CBS 119918</strain>
    </source>
</reference>
<feature type="region of interest" description="Disordered" evidence="9">
    <location>
        <begin position="191"/>
        <end position="239"/>
    </location>
</feature>
<dbReference type="GeneID" id="25275812"/>
<gene>
    <name evidence="10" type="ORF">A1O9_00862</name>
</gene>
<dbReference type="AlphaFoldDB" id="A0A072PU70"/>
<dbReference type="RefSeq" id="XP_013265478.1">
    <property type="nucleotide sequence ID" value="XM_013410024.1"/>
</dbReference>
<dbReference type="Proteomes" id="UP000027920">
    <property type="component" value="Unassembled WGS sequence"/>
</dbReference>
<feature type="compositionally biased region" description="Acidic residues" evidence="9">
    <location>
        <begin position="509"/>
        <end position="518"/>
    </location>
</feature>
<feature type="compositionally biased region" description="Basic residues" evidence="9">
    <location>
        <begin position="416"/>
        <end position="430"/>
    </location>
</feature>
<feature type="region of interest" description="Disordered" evidence="9">
    <location>
        <begin position="390"/>
        <end position="651"/>
    </location>
</feature>
<feature type="compositionally biased region" description="Basic and acidic residues" evidence="9">
    <location>
        <begin position="469"/>
        <end position="480"/>
    </location>
</feature>
<evidence type="ECO:0000256" key="4">
    <source>
        <dbReference type="ARBA" id="ARBA00022705"/>
    </source>
</evidence>
<dbReference type="EMBL" id="AMGV01000001">
    <property type="protein sequence ID" value="KEF62888.1"/>
    <property type="molecule type" value="Genomic_DNA"/>
</dbReference>
<name>A0A072PU70_9EURO</name>
<proteinExistence type="inferred from homology"/>
<feature type="region of interest" description="Disordered" evidence="9">
    <location>
        <begin position="83"/>
        <end position="136"/>
    </location>
</feature>
<dbReference type="FunFam" id="1.10.10.1460:FF:000001">
    <property type="entry name" value="DNA replication regulator Sld2"/>
    <property type="match status" value="1"/>
</dbReference>
<dbReference type="OrthoDB" id="8775810at2759"/>
<comment type="subcellular location">
    <subcellularLocation>
        <location evidence="1 8">Nucleus</location>
    </subcellularLocation>
</comment>
<feature type="region of interest" description="Disordered" evidence="9">
    <location>
        <begin position="320"/>
        <end position="352"/>
    </location>
</feature>
<feature type="compositionally biased region" description="Gly residues" evidence="9">
    <location>
        <begin position="634"/>
        <end position="643"/>
    </location>
</feature>
<protein>
    <recommendedName>
        <fullName evidence="3 8">DNA replication regulator SLD2</fullName>
    </recommendedName>
</protein>
<dbReference type="GO" id="GO:0000727">
    <property type="term" value="P:double-strand break repair via break-induced replication"/>
    <property type="evidence" value="ECO:0007669"/>
    <property type="project" value="TreeGrafter"/>
</dbReference>
<keyword evidence="11" id="KW-1185">Reference proteome</keyword>
<dbReference type="GO" id="GO:1902977">
    <property type="term" value="P:mitotic DNA replication preinitiation complex assembly"/>
    <property type="evidence" value="ECO:0007669"/>
    <property type="project" value="TreeGrafter"/>
</dbReference>
<keyword evidence="4 8" id="KW-0235">DNA replication</keyword>
<dbReference type="GO" id="GO:0006270">
    <property type="term" value="P:DNA replication initiation"/>
    <property type="evidence" value="ECO:0007669"/>
    <property type="project" value="UniProtKB-UniRule"/>
</dbReference>
<accession>A0A072PU70</accession>
<dbReference type="CDD" id="cd22289">
    <property type="entry name" value="RecQL4_SLD2_NTD"/>
    <property type="match status" value="1"/>
</dbReference>
<evidence type="ECO:0000256" key="5">
    <source>
        <dbReference type="ARBA" id="ARBA00023242"/>
    </source>
</evidence>
<dbReference type="PANTHER" id="PTHR28124:SF1">
    <property type="entry name" value="DNA REPLICATION REGULATOR SLD2"/>
    <property type="match status" value="1"/>
</dbReference>
<dbReference type="Gene3D" id="1.10.10.1460">
    <property type="match status" value="1"/>
</dbReference>
<evidence type="ECO:0000313" key="10">
    <source>
        <dbReference type="EMBL" id="KEF62888.1"/>
    </source>
</evidence>
<feature type="compositionally biased region" description="Basic residues" evidence="9">
    <location>
        <begin position="573"/>
        <end position="584"/>
    </location>
</feature>
<feature type="compositionally biased region" description="Basic and acidic residues" evidence="9">
    <location>
        <begin position="494"/>
        <end position="503"/>
    </location>
</feature>
<evidence type="ECO:0000256" key="8">
    <source>
        <dbReference type="RuleBase" id="RU367067"/>
    </source>
</evidence>
<organism evidence="10 11">
    <name type="scientific">Exophiala aquamarina CBS 119918</name>
    <dbReference type="NCBI Taxonomy" id="1182545"/>
    <lineage>
        <taxon>Eukaryota</taxon>
        <taxon>Fungi</taxon>
        <taxon>Dikarya</taxon>
        <taxon>Ascomycota</taxon>
        <taxon>Pezizomycotina</taxon>
        <taxon>Eurotiomycetes</taxon>
        <taxon>Chaetothyriomycetidae</taxon>
        <taxon>Chaetothyriales</taxon>
        <taxon>Herpotrichiellaceae</taxon>
        <taxon>Exophiala</taxon>
    </lineage>
</organism>
<dbReference type="GO" id="GO:0003688">
    <property type="term" value="F:DNA replication origin binding"/>
    <property type="evidence" value="ECO:0007669"/>
    <property type="project" value="TreeGrafter"/>
</dbReference>
<dbReference type="GO" id="GO:0031261">
    <property type="term" value="C:DNA replication preinitiation complex"/>
    <property type="evidence" value="ECO:0007669"/>
    <property type="project" value="TreeGrafter"/>
</dbReference>
<comment type="similarity">
    <text evidence="2 8">Belongs to the SLD2 family.</text>
</comment>
<dbReference type="VEuPathDB" id="FungiDB:A1O9_00862"/>
<keyword evidence="5 8" id="KW-0539">Nucleus</keyword>
<evidence type="ECO:0000313" key="11">
    <source>
        <dbReference type="Proteomes" id="UP000027920"/>
    </source>
</evidence>
<evidence type="ECO:0000256" key="3">
    <source>
        <dbReference type="ARBA" id="ARBA00018363"/>
    </source>
</evidence>
<dbReference type="Pfam" id="PF11719">
    <property type="entry name" value="Drc1-Sld2"/>
    <property type="match status" value="1"/>
</dbReference>
<dbReference type="PANTHER" id="PTHR28124">
    <property type="entry name" value="DNA REPLICATION REGULATOR SLD2"/>
    <property type="match status" value="1"/>
</dbReference>
<feature type="compositionally biased region" description="Polar residues" evidence="9">
    <location>
        <begin position="196"/>
        <end position="221"/>
    </location>
</feature>